<dbReference type="GeneID" id="5710005"/>
<dbReference type="GO" id="GO:0003998">
    <property type="term" value="F:acylphosphatase activity"/>
    <property type="evidence" value="ECO:0007669"/>
    <property type="project" value="UniProtKB-EC"/>
</dbReference>
<dbReference type="PROSITE" id="PS51257">
    <property type="entry name" value="PROKAR_LIPOPROTEIN"/>
    <property type="match status" value="1"/>
</dbReference>
<comment type="similarity">
    <text evidence="2">Belongs to the acylphosphatase family.</text>
</comment>
<dbReference type="AlphaFoldDB" id="A8MDU7"/>
<proteinExistence type="inferred from homology"/>
<gene>
    <name evidence="4" type="ordered locus">Cmaq_1125</name>
</gene>
<dbReference type="OrthoDB" id="6643at2157"/>
<accession>A8MDU7</accession>
<evidence type="ECO:0000259" key="3">
    <source>
        <dbReference type="PROSITE" id="PS51160"/>
    </source>
</evidence>
<dbReference type="SUPFAM" id="SSF56042">
    <property type="entry name" value="PurM C-terminal domain-like"/>
    <property type="match status" value="1"/>
</dbReference>
<dbReference type="SUPFAM" id="SSF54975">
    <property type="entry name" value="Acylphosphatase/BLUF domain-like"/>
    <property type="match status" value="1"/>
</dbReference>
<dbReference type="STRING" id="397948.Cmaq_1125"/>
<dbReference type="HOGENOM" id="CLU_574416_0_0_2"/>
<dbReference type="InterPro" id="IPR020456">
    <property type="entry name" value="Acylphosphatase"/>
</dbReference>
<feature type="domain" description="Acylphosphatase-like" evidence="3">
    <location>
        <begin position="493"/>
        <end position="578"/>
    </location>
</feature>
<dbReference type="Gene3D" id="3.90.650.10">
    <property type="entry name" value="PurM-like C-terminal domain"/>
    <property type="match status" value="1"/>
</dbReference>
<dbReference type="InterPro" id="IPR017968">
    <property type="entry name" value="Acylphosphatase_CS"/>
</dbReference>
<dbReference type="EC" id="3.6.1.7" evidence="1"/>
<keyword evidence="1" id="KW-0378">Hydrolase</keyword>
<evidence type="ECO:0000313" key="4">
    <source>
        <dbReference type="EMBL" id="ABW01953.1"/>
    </source>
</evidence>
<protein>
    <recommendedName>
        <fullName evidence="1">acylphosphatase</fullName>
        <ecNumber evidence="1">3.6.1.7</ecNumber>
    </recommendedName>
</protein>
<reference evidence="4 5" key="1">
    <citation type="submission" date="2007-10" db="EMBL/GenBank/DDBJ databases">
        <title>Complete sequence of Caldivirga maquilingensis IC-167.</title>
        <authorList>
            <consortium name="US DOE Joint Genome Institute"/>
            <person name="Copeland A."/>
            <person name="Lucas S."/>
            <person name="Lapidus A."/>
            <person name="Barry K."/>
            <person name="Glavina del Rio T."/>
            <person name="Dalin E."/>
            <person name="Tice H."/>
            <person name="Pitluck S."/>
            <person name="Saunders E."/>
            <person name="Brettin T."/>
            <person name="Bruce D."/>
            <person name="Detter J.C."/>
            <person name="Han C."/>
            <person name="Schmutz J."/>
            <person name="Larimer F."/>
            <person name="Land M."/>
            <person name="Hauser L."/>
            <person name="Kyrpides N."/>
            <person name="Ivanova N."/>
            <person name="Biddle J.F."/>
            <person name="Zhang Z."/>
            <person name="Fitz-Gibbon S.T."/>
            <person name="Lowe T.M."/>
            <person name="Saltikov C."/>
            <person name="House C.H."/>
            <person name="Richardson P."/>
        </authorList>
    </citation>
    <scope>NUCLEOTIDE SEQUENCE [LARGE SCALE GENOMIC DNA]</scope>
    <source>
        <strain evidence="5">ATCC 700844 / DSM 13496 / JCM 10307 / IC-167</strain>
    </source>
</reference>
<comment type="catalytic activity">
    <reaction evidence="1">
        <text>an acyl phosphate + H2O = a carboxylate + phosphate + H(+)</text>
        <dbReference type="Rhea" id="RHEA:14965"/>
        <dbReference type="ChEBI" id="CHEBI:15377"/>
        <dbReference type="ChEBI" id="CHEBI:15378"/>
        <dbReference type="ChEBI" id="CHEBI:29067"/>
        <dbReference type="ChEBI" id="CHEBI:43474"/>
        <dbReference type="ChEBI" id="CHEBI:59918"/>
        <dbReference type="EC" id="3.6.1.7"/>
    </reaction>
</comment>
<dbReference type="EMBL" id="CP000852">
    <property type="protein sequence ID" value="ABW01953.1"/>
    <property type="molecule type" value="Genomic_DNA"/>
</dbReference>
<dbReference type="InterPro" id="IPR036046">
    <property type="entry name" value="Acylphosphatase-like_dom_sf"/>
</dbReference>
<dbReference type="NCBIfam" id="NF038049">
    <property type="entry name" value="SelD_rel_HyperS"/>
    <property type="match status" value="1"/>
</dbReference>
<dbReference type="RefSeq" id="WP_012186172.1">
    <property type="nucleotide sequence ID" value="NC_009954.1"/>
</dbReference>
<dbReference type="PROSITE" id="PS00150">
    <property type="entry name" value="ACYLPHOSPHATASE_1"/>
    <property type="match status" value="1"/>
</dbReference>
<dbReference type="PANTHER" id="PTHR47268:SF4">
    <property type="entry name" value="ACYLPHOSPHATASE"/>
    <property type="match status" value="1"/>
</dbReference>
<keyword evidence="5" id="KW-1185">Reference proteome</keyword>
<dbReference type="PROSITE" id="PS51160">
    <property type="entry name" value="ACYLPHOSPHATASE_3"/>
    <property type="match status" value="1"/>
</dbReference>
<organism evidence="4 5">
    <name type="scientific">Caldivirga maquilingensis (strain ATCC 700844 / DSM 13496 / JCM 10307 / IC-167)</name>
    <dbReference type="NCBI Taxonomy" id="397948"/>
    <lineage>
        <taxon>Archaea</taxon>
        <taxon>Thermoproteota</taxon>
        <taxon>Thermoprotei</taxon>
        <taxon>Thermoproteales</taxon>
        <taxon>Thermoproteaceae</taxon>
        <taxon>Caldivirga</taxon>
    </lineage>
</organism>
<dbReference type="Gene3D" id="3.30.70.100">
    <property type="match status" value="1"/>
</dbReference>
<dbReference type="PROSITE" id="PS00151">
    <property type="entry name" value="ACYLPHOSPHATASE_2"/>
    <property type="match status" value="1"/>
</dbReference>
<feature type="active site" evidence="1">
    <location>
        <position position="508"/>
    </location>
</feature>
<name>A8MDU7_CALMQ</name>
<dbReference type="InterPro" id="IPR036676">
    <property type="entry name" value="PurM-like_C_sf"/>
</dbReference>
<evidence type="ECO:0000256" key="2">
    <source>
        <dbReference type="RuleBase" id="RU004168"/>
    </source>
</evidence>
<dbReference type="eggNOG" id="arCOG00643">
    <property type="taxonomic scope" value="Archaea"/>
</dbReference>
<dbReference type="PANTHER" id="PTHR47268">
    <property type="entry name" value="ACYLPHOSPHATASE"/>
    <property type="match status" value="1"/>
</dbReference>
<dbReference type="Pfam" id="PF00708">
    <property type="entry name" value="Acylphosphatase"/>
    <property type="match status" value="1"/>
</dbReference>
<dbReference type="Proteomes" id="UP000001137">
    <property type="component" value="Chromosome"/>
</dbReference>
<sequence length="578" mass="63984">MKVSKEERMSRFLKHVSKYASIGVNLTSLALGCSVKVDLYNVLYPALSIVKRELGELHIKIAPREDVAVLRGSELDLMRVITSVDSPKLPINTISDFNPDALILLVESFQGNASDPDSFANIMIRLFKELAKVNKELVIGKGHSIVSTQPNASIHVLDFIKVKNKDDAYTLVNNDTIQVIDPMDEIASRRQVSVALNNALNDLFSKGAFKDLEFYPVYDAPGEYKHGLFNEVKAYVNELGGRLHDVEQPNLGYLLIGSTVASRLDREPPMFYNEVKEGFKIIVTRPFGELSIIGTYVALHVDEELYDKFEREVMTVDELEEIKEYALNQMAKPNIDVAKVIYNHLPELGRRFNDDEHVAATIDISGPGIFVFKELAETANVKIRLSNIPLISPEVAEFAASNYIISDATAGTNGAVALVVSSGLVDDVLDELGKIPGLKPMVIGEVVGRGEGTLIVPDYVTRYIKDKVMLTKLTIASNILQGVSRQAALRLARAEIMVTGKVQGVGFRPLVRRNAKSLGLTGFARNNEDGSVLIIVEGEEGNIKAFIESLRNINIAEVRELNIKWSSYKGEFQDFTIE</sequence>
<evidence type="ECO:0000313" key="5">
    <source>
        <dbReference type="Proteomes" id="UP000001137"/>
    </source>
</evidence>
<feature type="active site" evidence="1">
    <location>
        <position position="526"/>
    </location>
</feature>
<dbReference type="KEGG" id="cma:Cmaq_1125"/>
<evidence type="ECO:0000256" key="1">
    <source>
        <dbReference type="PROSITE-ProRule" id="PRU00520"/>
    </source>
</evidence>
<dbReference type="InterPro" id="IPR001792">
    <property type="entry name" value="Acylphosphatase-like_dom"/>
</dbReference>